<accession>A0A5C5VXN5</accession>
<sequence length="415" mass="42771">MGESFSFAGTGSSLSVSSFFKIKDPGTIGSGSSVGYGEVYLSKEQEGWDSAVASVTLRETSQGVGLFGGPIPAGGGSFPGFSPYFSGVSILPNHWYELRVDYEHLGSQIGWEVNVNDYGLDGTTFVGNTLNFVDQTPDSIGLLSDSTLYGGFTVSQGGIAFVDNFSIRDDSLTGSTTISVSPTFDAQHRPGNAFPLGNLTEPLLSIDGGFGTSFPALEVLTEFSLGSVPAGAQIQSAQLLLDPDGIVSGTMNLQAFGYGADGLPALTDPAAATTLFGSLSVAAASSDEIAIPLDAAILNGLLAAEESHVGFLLKSATTGPFFAVHASESTTGMAPRLVLTYASETVAGDYNGDGSVDVADYTVWRDGLGTTYTPTDYNTWVVNFGSGATSATAIPEPASFALLALLGGVLAQRRV</sequence>
<keyword evidence="2" id="KW-1185">Reference proteome</keyword>
<proteinExistence type="predicted"/>
<dbReference type="AlphaFoldDB" id="A0A5C5VXN5"/>
<evidence type="ECO:0000313" key="1">
    <source>
        <dbReference type="EMBL" id="TWT43386.1"/>
    </source>
</evidence>
<organism evidence="1 2">
    <name type="scientific">Botrimarina hoheduenensis</name>
    <dbReference type="NCBI Taxonomy" id="2528000"/>
    <lineage>
        <taxon>Bacteria</taxon>
        <taxon>Pseudomonadati</taxon>
        <taxon>Planctomycetota</taxon>
        <taxon>Planctomycetia</taxon>
        <taxon>Pirellulales</taxon>
        <taxon>Lacipirellulaceae</taxon>
        <taxon>Botrimarina</taxon>
    </lineage>
</organism>
<evidence type="ECO:0000313" key="2">
    <source>
        <dbReference type="Proteomes" id="UP000318995"/>
    </source>
</evidence>
<protein>
    <recommendedName>
        <fullName evidence="3">PEP-CTERM protein-sorting domain-containing protein</fullName>
    </recommendedName>
</protein>
<name>A0A5C5VXN5_9BACT</name>
<dbReference type="Proteomes" id="UP000318995">
    <property type="component" value="Unassembled WGS sequence"/>
</dbReference>
<gene>
    <name evidence="1" type="ORF">Pla111_23370</name>
</gene>
<reference evidence="1 2" key="1">
    <citation type="submission" date="2019-02" db="EMBL/GenBank/DDBJ databases">
        <title>Deep-cultivation of Planctomycetes and their phenomic and genomic characterization uncovers novel biology.</title>
        <authorList>
            <person name="Wiegand S."/>
            <person name="Jogler M."/>
            <person name="Boedeker C."/>
            <person name="Pinto D."/>
            <person name="Vollmers J."/>
            <person name="Rivas-Marin E."/>
            <person name="Kohn T."/>
            <person name="Peeters S.H."/>
            <person name="Heuer A."/>
            <person name="Rast P."/>
            <person name="Oberbeckmann S."/>
            <person name="Bunk B."/>
            <person name="Jeske O."/>
            <person name="Meyerdierks A."/>
            <person name="Storesund J.E."/>
            <person name="Kallscheuer N."/>
            <person name="Luecker S."/>
            <person name="Lage O.M."/>
            <person name="Pohl T."/>
            <person name="Merkel B.J."/>
            <person name="Hornburger P."/>
            <person name="Mueller R.-W."/>
            <person name="Bruemmer F."/>
            <person name="Labrenz M."/>
            <person name="Spormann A.M."/>
            <person name="Op Den Camp H."/>
            <person name="Overmann J."/>
            <person name="Amann R."/>
            <person name="Jetten M.S.M."/>
            <person name="Mascher T."/>
            <person name="Medema M.H."/>
            <person name="Devos D.P."/>
            <person name="Kaster A.-K."/>
            <person name="Ovreas L."/>
            <person name="Rohde M."/>
            <person name="Galperin M.Y."/>
            <person name="Jogler C."/>
        </authorList>
    </citation>
    <scope>NUCLEOTIDE SEQUENCE [LARGE SCALE GENOMIC DNA]</scope>
    <source>
        <strain evidence="1 2">Pla111</strain>
    </source>
</reference>
<evidence type="ECO:0008006" key="3">
    <source>
        <dbReference type="Google" id="ProtNLM"/>
    </source>
</evidence>
<dbReference type="EMBL" id="SJPH01000004">
    <property type="protein sequence ID" value="TWT43386.1"/>
    <property type="molecule type" value="Genomic_DNA"/>
</dbReference>
<dbReference type="InterPro" id="IPR018247">
    <property type="entry name" value="EF_Hand_1_Ca_BS"/>
</dbReference>
<dbReference type="PROSITE" id="PS00018">
    <property type="entry name" value="EF_HAND_1"/>
    <property type="match status" value="1"/>
</dbReference>
<comment type="caution">
    <text evidence="1">The sequence shown here is derived from an EMBL/GenBank/DDBJ whole genome shotgun (WGS) entry which is preliminary data.</text>
</comment>